<dbReference type="Pfam" id="PF16796">
    <property type="entry name" value="Microtub_bd"/>
    <property type="match status" value="1"/>
</dbReference>
<dbReference type="GO" id="GO:0007018">
    <property type="term" value="P:microtubule-based movement"/>
    <property type="evidence" value="ECO:0007669"/>
    <property type="project" value="InterPro"/>
</dbReference>
<dbReference type="PANTHER" id="PTHR47972">
    <property type="entry name" value="KINESIN-LIKE PROTEIN KLP-3"/>
    <property type="match status" value="1"/>
</dbReference>
<comment type="similarity">
    <text evidence="1">Belongs to the TRAFAC class myosin-kinesin ATPase superfamily. Kinesin family. KIN-14 subfamily.</text>
</comment>
<dbReference type="InterPro" id="IPR036872">
    <property type="entry name" value="CH_dom_sf"/>
</dbReference>
<dbReference type="Proteomes" id="UP001237642">
    <property type="component" value="Unassembled WGS sequence"/>
</dbReference>
<keyword evidence="2 5" id="KW-0547">Nucleotide-binding</keyword>
<evidence type="ECO:0000259" key="9">
    <source>
        <dbReference type="PROSITE" id="PS50067"/>
    </source>
</evidence>
<evidence type="ECO:0000259" key="8">
    <source>
        <dbReference type="PROSITE" id="PS50021"/>
    </source>
</evidence>
<feature type="compositionally biased region" description="Low complexity" evidence="7">
    <location>
        <begin position="1072"/>
        <end position="1088"/>
    </location>
</feature>
<dbReference type="AlphaFoldDB" id="A0AAD8GNU3"/>
<feature type="compositionally biased region" description="Low complexity" evidence="7">
    <location>
        <begin position="921"/>
        <end position="934"/>
    </location>
</feature>
<evidence type="ECO:0000313" key="11">
    <source>
        <dbReference type="Proteomes" id="UP001237642"/>
    </source>
</evidence>
<dbReference type="Pfam" id="PF00225">
    <property type="entry name" value="Kinesin"/>
    <property type="match status" value="1"/>
</dbReference>
<dbReference type="PROSITE" id="PS00411">
    <property type="entry name" value="KINESIN_MOTOR_1"/>
    <property type="match status" value="1"/>
</dbReference>
<dbReference type="SMART" id="SM00033">
    <property type="entry name" value="CH"/>
    <property type="match status" value="1"/>
</dbReference>
<organism evidence="10 11">
    <name type="scientific">Heracleum sosnowskyi</name>
    <dbReference type="NCBI Taxonomy" id="360622"/>
    <lineage>
        <taxon>Eukaryota</taxon>
        <taxon>Viridiplantae</taxon>
        <taxon>Streptophyta</taxon>
        <taxon>Embryophyta</taxon>
        <taxon>Tracheophyta</taxon>
        <taxon>Spermatophyta</taxon>
        <taxon>Magnoliopsida</taxon>
        <taxon>eudicotyledons</taxon>
        <taxon>Gunneridae</taxon>
        <taxon>Pentapetalae</taxon>
        <taxon>asterids</taxon>
        <taxon>campanulids</taxon>
        <taxon>Apiales</taxon>
        <taxon>Apiaceae</taxon>
        <taxon>Apioideae</taxon>
        <taxon>apioid superclade</taxon>
        <taxon>Tordylieae</taxon>
        <taxon>Tordyliinae</taxon>
        <taxon>Heracleum</taxon>
    </lineage>
</organism>
<comment type="caution">
    <text evidence="10">The sequence shown here is derived from an EMBL/GenBank/DDBJ whole genome shotgun (WGS) entry which is preliminary data.</text>
</comment>
<dbReference type="InterPro" id="IPR036961">
    <property type="entry name" value="Kinesin_motor_dom_sf"/>
</dbReference>
<gene>
    <name evidence="10" type="ORF">POM88_054327</name>
</gene>
<evidence type="ECO:0000313" key="10">
    <source>
        <dbReference type="EMBL" id="KAK1351490.1"/>
    </source>
</evidence>
<feature type="domain" description="Calponin-homology (CH)" evidence="8">
    <location>
        <begin position="15"/>
        <end position="122"/>
    </location>
</feature>
<name>A0AAD8GNU3_9APIA</name>
<evidence type="ECO:0000256" key="3">
    <source>
        <dbReference type="ARBA" id="ARBA00022840"/>
    </source>
</evidence>
<proteinExistence type="inferred from homology"/>
<keyword evidence="6" id="KW-0175">Coiled coil</keyword>
<dbReference type="Gene3D" id="1.10.418.10">
    <property type="entry name" value="Calponin-like domain"/>
    <property type="match status" value="1"/>
</dbReference>
<keyword evidence="11" id="KW-1185">Reference proteome</keyword>
<dbReference type="InterPro" id="IPR027640">
    <property type="entry name" value="Kinesin-like_fam"/>
</dbReference>
<dbReference type="PRINTS" id="PR00380">
    <property type="entry name" value="KINESINHEAVY"/>
</dbReference>
<keyword evidence="3 5" id="KW-0067">ATP-binding</keyword>
<reference evidence="10" key="2">
    <citation type="submission" date="2023-05" db="EMBL/GenBank/DDBJ databases">
        <authorList>
            <person name="Schelkunov M.I."/>
        </authorList>
    </citation>
    <scope>NUCLEOTIDE SEQUENCE</scope>
    <source>
        <strain evidence="10">Hsosn_3</strain>
        <tissue evidence="10">Leaf</tissue>
    </source>
</reference>
<feature type="compositionally biased region" description="Polar residues" evidence="7">
    <location>
        <begin position="940"/>
        <end position="949"/>
    </location>
</feature>
<dbReference type="GO" id="GO:0015630">
    <property type="term" value="C:microtubule cytoskeleton"/>
    <property type="evidence" value="ECO:0007669"/>
    <property type="project" value="TreeGrafter"/>
</dbReference>
<feature type="compositionally biased region" description="Polar residues" evidence="7">
    <location>
        <begin position="906"/>
        <end position="920"/>
    </location>
</feature>
<dbReference type="InterPro" id="IPR001752">
    <property type="entry name" value="Kinesin_motor_dom"/>
</dbReference>
<reference evidence="10" key="1">
    <citation type="submission" date="2023-02" db="EMBL/GenBank/DDBJ databases">
        <title>Genome of toxic invasive species Heracleum sosnowskyi carries increased number of genes despite the absence of recent whole-genome duplications.</title>
        <authorList>
            <person name="Schelkunov M."/>
            <person name="Shtratnikova V."/>
            <person name="Makarenko M."/>
            <person name="Klepikova A."/>
            <person name="Omelchenko D."/>
            <person name="Novikova G."/>
            <person name="Obukhova E."/>
            <person name="Bogdanov V."/>
            <person name="Penin A."/>
            <person name="Logacheva M."/>
        </authorList>
    </citation>
    <scope>NUCLEOTIDE SEQUENCE</scope>
    <source>
        <strain evidence="10">Hsosn_3</strain>
        <tissue evidence="10">Leaf</tissue>
    </source>
</reference>
<dbReference type="GO" id="GO:0003777">
    <property type="term" value="F:microtubule motor activity"/>
    <property type="evidence" value="ECO:0007669"/>
    <property type="project" value="InterPro"/>
</dbReference>
<evidence type="ECO:0000256" key="2">
    <source>
        <dbReference type="ARBA" id="ARBA00022741"/>
    </source>
</evidence>
<feature type="coiled-coil region" evidence="6">
    <location>
        <begin position="335"/>
        <end position="414"/>
    </location>
</feature>
<feature type="region of interest" description="Disordered" evidence="7">
    <location>
        <begin position="899"/>
        <end position="1088"/>
    </location>
</feature>
<evidence type="ECO:0000256" key="4">
    <source>
        <dbReference type="ARBA" id="ARBA00023175"/>
    </source>
</evidence>
<dbReference type="PROSITE" id="PS50021">
    <property type="entry name" value="CH"/>
    <property type="match status" value="1"/>
</dbReference>
<dbReference type="InterPro" id="IPR027417">
    <property type="entry name" value="P-loop_NTPase"/>
</dbReference>
<evidence type="ECO:0000256" key="6">
    <source>
        <dbReference type="SAM" id="Coils"/>
    </source>
</evidence>
<dbReference type="GO" id="GO:0008017">
    <property type="term" value="F:microtubule binding"/>
    <property type="evidence" value="ECO:0007669"/>
    <property type="project" value="InterPro"/>
</dbReference>
<sequence>MNRKDVSVSTSAGYEKQRAALIEWLNSTLSDVNLPVHSSDDELRALLLDGSVLCRTLNKLRPGSVSELSCSDHASKLGVVNVEKFLVAMDQMALPRFQVHDLEKGSLKIVIDCLFSLRAHFIANAGGYDLFTTAKAYPTGNGPTRSKLLVDQYRHGDSSPRRENYISTILDEQKWKGASNSQYYQHAELNSVMPHHSTTLPHHAGHKFHEVFQHRQGHLTDLPPAKLSEMIKTASLDNAPTQSLLSLVNGILDESIERNNSEIPGRVACLLRKVVQEIERRISTQAEHIRTQNNLFRTREERYQSRIRVLEALASGTNEEAQFAVNQFQFTKVDKSMLEERRKVEEQDMERLIKQTDNNHNEIAFLKQELGTAKNNYEQLCLQIRTETKETNEFALLKQEMETLKKNYAELSLQVDAEAKGTNDILCLKQDLKITKKNHELHCLQMETEAIGVQQELAQRLEEVGQKLVDSRKRVKDLEAYAESKNEQLNKKENICKTMIEFQLGALQELKNSSQAIRHQIATIPESYMEDFNHLGAKIEVLEKTAKNYYAVLDENRKLHNEVQDLKGSIRVYCRIRPFIPGQTGMQSIVEYVGENGELVVVDRSKQGKEGPRSFRFNKVYSPAATQVGVYSDTQPLIRSVLDGYNVCIFAYGQTGSGKTYTMIGPDASQPSGLAVPDASIQPVQSTSDVVDLMEIGLKNRAKSATSMNARSSRSHSILTIHVRGTDVKTGFFLRGSLHLVDLAGSERIDRSQATGDTLKEAQHINKSLSALGDVISSLSQKSARIPYRNSKLTQVLQSSLGGQAKTLMFIQLNPDLTSFSESLSTLKFAERVSGVELGAARSSKEGRDVRELMEQVTFLKDTIAKKDVEIEQLQLLKDQKNNSQGVNGEKRIAVSTRYGSLPSVEKSTSATPLQSSKVTSGRSLRSASNQSSSPENRTKISSVSPQRSLENKHPNASLRHSRSAGESRTKNSSVSPQRSLDNKKNKASLRHSRSVGENMGQNLSTDFGNIQISDSEGEGGLSDGSVKRKIRKTPEHAMRPKSSNRIPRSIPKPTTAKPPSDAAKKSTGQVKSRSGNSLGSKSSRSWR</sequence>
<feature type="binding site" evidence="5">
    <location>
        <begin position="653"/>
        <end position="660"/>
    </location>
    <ligand>
        <name>ATP</name>
        <dbReference type="ChEBI" id="CHEBI:30616"/>
    </ligand>
</feature>
<dbReference type="InterPro" id="IPR001715">
    <property type="entry name" value="CH_dom"/>
</dbReference>
<keyword evidence="4 5" id="KW-0505">Motor protein</keyword>
<dbReference type="FunFam" id="3.40.850.10:FF:000178">
    <property type="entry name" value="Kinesin-related protein3"/>
    <property type="match status" value="1"/>
</dbReference>
<dbReference type="PANTHER" id="PTHR47972:SF50">
    <property type="entry name" value="KINESIN-LIKE PROTEIN KIN-14P"/>
    <property type="match status" value="1"/>
</dbReference>
<accession>A0AAD8GNU3</accession>
<dbReference type="SUPFAM" id="SSF52540">
    <property type="entry name" value="P-loop containing nucleoside triphosphate hydrolases"/>
    <property type="match status" value="1"/>
</dbReference>
<protein>
    <submittedName>
        <fullName evidence="10">Kinesin-like protein KIN-14K</fullName>
    </submittedName>
</protein>
<dbReference type="SMART" id="SM00129">
    <property type="entry name" value="KISc"/>
    <property type="match status" value="1"/>
</dbReference>
<evidence type="ECO:0000256" key="7">
    <source>
        <dbReference type="SAM" id="MobiDB-lite"/>
    </source>
</evidence>
<dbReference type="SUPFAM" id="SSF47576">
    <property type="entry name" value="Calponin-homology domain, CH-domain"/>
    <property type="match status" value="1"/>
</dbReference>
<dbReference type="GO" id="GO:0005524">
    <property type="term" value="F:ATP binding"/>
    <property type="evidence" value="ECO:0007669"/>
    <property type="project" value="UniProtKB-UniRule"/>
</dbReference>
<dbReference type="Pfam" id="PF00307">
    <property type="entry name" value="CH"/>
    <property type="match status" value="1"/>
</dbReference>
<dbReference type="Gene3D" id="3.40.850.10">
    <property type="entry name" value="Kinesin motor domain"/>
    <property type="match status" value="2"/>
</dbReference>
<dbReference type="InterPro" id="IPR019821">
    <property type="entry name" value="Kinesin_motor_CS"/>
</dbReference>
<feature type="compositionally biased region" description="Polar residues" evidence="7">
    <location>
        <begin position="1000"/>
        <end position="1013"/>
    </location>
</feature>
<feature type="compositionally biased region" description="Polar residues" evidence="7">
    <location>
        <begin position="971"/>
        <end position="980"/>
    </location>
</feature>
<evidence type="ECO:0000256" key="5">
    <source>
        <dbReference type="PROSITE-ProRule" id="PRU00283"/>
    </source>
</evidence>
<dbReference type="PROSITE" id="PS50067">
    <property type="entry name" value="KINESIN_MOTOR_2"/>
    <property type="match status" value="1"/>
</dbReference>
<feature type="domain" description="Kinesin motor" evidence="9">
    <location>
        <begin position="569"/>
        <end position="836"/>
    </location>
</feature>
<evidence type="ECO:0000256" key="1">
    <source>
        <dbReference type="ARBA" id="ARBA00010899"/>
    </source>
</evidence>
<dbReference type="EMBL" id="JAUIZM010000034">
    <property type="protein sequence ID" value="KAK1351490.1"/>
    <property type="molecule type" value="Genomic_DNA"/>
</dbReference>
<dbReference type="InterPro" id="IPR031852">
    <property type="entry name" value="Vik1/Cik1_MT-bd"/>
</dbReference>